<dbReference type="InterPro" id="IPR006439">
    <property type="entry name" value="HAD-SF_hydro_IA"/>
</dbReference>
<dbReference type="InterPro" id="IPR051600">
    <property type="entry name" value="Beta-PGM-like"/>
</dbReference>
<accession>A0A2T0SWM1</accession>
<dbReference type="PRINTS" id="PR00413">
    <property type="entry name" value="HADHALOGNASE"/>
</dbReference>
<comment type="cofactor">
    <cofactor evidence="1">
        <name>Mg(2+)</name>
        <dbReference type="ChEBI" id="CHEBI:18420"/>
    </cofactor>
</comment>
<dbReference type="Gene3D" id="3.40.50.1000">
    <property type="entry name" value="HAD superfamily/HAD-like"/>
    <property type="match status" value="1"/>
</dbReference>
<sequence>MTRLYDWTPAAVVFDCDGLLVDTEPCWSVAETALFARRGLAFGPEQKAAVIGKSLAAAGDTLAGLFDEPGAGAEIAAELLVLVAEVVAEEAEAMPGAVALVDLVAASVPFAVASNSPRSLLEAALARSGFAGVFPVSVAADEVSAPKPHPEMYLAACAALGVEPGAALAFEDSATGLRSARAAGLRVVGVPTLAHQDFPADVVVESLRDNDLLAWVSGWRRAGA</sequence>
<dbReference type="PANTHER" id="PTHR46193">
    <property type="entry name" value="6-PHOSPHOGLUCONATE PHOSPHATASE"/>
    <property type="match status" value="1"/>
</dbReference>
<gene>
    <name evidence="5" type="ORF">CLV43_10932</name>
</gene>
<comment type="similarity">
    <text evidence="2">Belongs to the HAD-like hydrolase superfamily. CbbY/CbbZ/Gph/YieH family.</text>
</comment>
<dbReference type="GO" id="GO:0046872">
    <property type="term" value="F:metal ion binding"/>
    <property type="evidence" value="ECO:0007669"/>
    <property type="project" value="UniProtKB-KW"/>
</dbReference>
<dbReference type="InterPro" id="IPR036412">
    <property type="entry name" value="HAD-like_sf"/>
</dbReference>
<dbReference type="Pfam" id="PF00702">
    <property type="entry name" value="Hydrolase"/>
    <property type="match status" value="1"/>
</dbReference>
<dbReference type="CDD" id="cd07505">
    <property type="entry name" value="HAD_BPGM-like"/>
    <property type="match status" value="1"/>
</dbReference>
<dbReference type="SFLD" id="SFLDG01129">
    <property type="entry name" value="C1.5:_HAD__Beta-PGM__Phosphata"/>
    <property type="match status" value="1"/>
</dbReference>
<protein>
    <submittedName>
        <fullName evidence="5">HAD superfamily hydrolase (TIGR01509 family)</fullName>
    </submittedName>
</protein>
<evidence type="ECO:0000313" key="6">
    <source>
        <dbReference type="Proteomes" id="UP000239494"/>
    </source>
</evidence>
<dbReference type="NCBIfam" id="TIGR01509">
    <property type="entry name" value="HAD-SF-IA-v3"/>
    <property type="match status" value="1"/>
</dbReference>
<evidence type="ECO:0000256" key="3">
    <source>
        <dbReference type="ARBA" id="ARBA00022723"/>
    </source>
</evidence>
<dbReference type="SFLD" id="SFLDG01135">
    <property type="entry name" value="C1.5.6:_HAD__Beta-PGM__Phospha"/>
    <property type="match status" value="1"/>
</dbReference>
<dbReference type="GO" id="GO:0016787">
    <property type="term" value="F:hydrolase activity"/>
    <property type="evidence" value="ECO:0007669"/>
    <property type="project" value="UniProtKB-KW"/>
</dbReference>
<dbReference type="PANTHER" id="PTHR46193:SF10">
    <property type="entry name" value="6-PHOSPHOGLUCONATE PHOSPHATASE"/>
    <property type="match status" value="1"/>
</dbReference>
<evidence type="ECO:0000256" key="4">
    <source>
        <dbReference type="ARBA" id="ARBA00022842"/>
    </source>
</evidence>
<evidence type="ECO:0000256" key="1">
    <source>
        <dbReference type="ARBA" id="ARBA00001946"/>
    </source>
</evidence>
<dbReference type="EMBL" id="PVTF01000009">
    <property type="protein sequence ID" value="PRY37812.1"/>
    <property type="molecule type" value="Genomic_DNA"/>
</dbReference>
<keyword evidence="4" id="KW-0460">Magnesium</keyword>
<dbReference type="InterPro" id="IPR023198">
    <property type="entry name" value="PGP-like_dom2"/>
</dbReference>
<dbReference type="SFLD" id="SFLDS00003">
    <property type="entry name" value="Haloacid_Dehalogenase"/>
    <property type="match status" value="1"/>
</dbReference>
<dbReference type="RefSeq" id="WP_106190717.1">
    <property type="nucleotide sequence ID" value="NZ_PVTF01000009.1"/>
</dbReference>
<name>A0A2T0SWM1_9PSEU</name>
<reference evidence="5 6" key="1">
    <citation type="submission" date="2018-03" db="EMBL/GenBank/DDBJ databases">
        <title>Genomic Encyclopedia of Archaeal and Bacterial Type Strains, Phase II (KMG-II): from individual species to whole genera.</title>
        <authorList>
            <person name="Goeker M."/>
        </authorList>
    </citation>
    <scope>NUCLEOTIDE SEQUENCE [LARGE SCALE GENOMIC DNA]</scope>
    <source>
        <strain evidence="5 6">DSM 44720</strain>
    </source>
</reference>
<dbReference type="InterPro" id="IPR023214">
    <property type="entry name" value="HAD_sf"/>
</dbReference>
<keyword evidence="3" id="KW-0479">Metal-binding</keyword>
<dbReference type="AlphaFoldDB" id="A0A2T0SWM1"/>
<keyword evidence="6" id="KW-1185">Reference proteome</keyword>
<proteinExistence type="inferred from homology"/>
<keyword evidence="5" id="KW-0378">Hydrolase</keyword>
<comment type="caution">
    <text evidence="5">The sequence shown here is derived from an EMBL/GenBank/DDBJ whole genome shotgun (WGS) entry which is preliminary data.</text>
</comment>
<organism evidence="5 6">
    <name type="scientific">Umezawaea tangerina</name>
    <dbReference type="NCBI Taxonomy" id="84725"/>
    <lineage>
        <taxon>Bacteria</taxon>
        <taxon>Bacillati</taxon>
        <taxon>Actinomycetota</taxon>
        <taxon>Actinomycetes</taxon>
        <taxon>Pseudonocardiales</taxon>
        <taxon>Pseudonocardiaceae</taxon>
        <taxon>Umezawaea</taxon>
    </lineage>
</organism>
<dbReference type="SUPFAM" id="SSF56784">
    <property type="entry name" value="HAD-like"/>
    <property type="match status" value="1"/>
</dbReference>
<dbReference type="Gene3D" id="1.10.150.240">
    <property type="entry name" value="Putative phosphatase, domain 2"/>
    <property type="match status" value="1"/>
</dbReference>
<dbReference type="Proteomes" id="UP000239494">
    <property type="component" value="Unassembled WGS sequence"/>
</dbReference>
<evidence type="ECO:0000256" key="2">
    <source>
        <dbReference type="ARBA" id="ARBA00006171"/>
    </source>
</evidence>
<evidence type="ECO:0000313" key="5">
    <source>
        <dbReference type="EMBL" id="PRY37812.1"/>
    </source>
</evidence>
<dbReference type="OrthoDB" id="9812856at2"/>